<dbReference type="EMBL" id="MU129012">
    <property type="protein sequence ID" value="KAF9510660.1"/>
    <property type="molecule type" value="Genomic_DNA"/>
</dbReference>
<dbReference type="InterPro" id="IPR000719">
    <property type="entry name" value="Prot_kinase_dom"/>
</dbReference>
<dbReference type="PROSITE" id="PS50011">
    <property type="entry name" value="PROTEIN_KINASE_DOM"/>
    <property type="match status" value="1"/>
</dbReference>
<dbReference type="GO" id="GO:0005524">
    <property type="term" value="F:ATP binding"/>
    <property type="evidence" value="ECO:0007669"/>
    <property type="project" value="InterPro"/>
</dbReference>
<proteinExistence type="predicted"/>
<reference evidence="2" key="1">
    <citation type="journal article" date="2020" name="Nat. Commun.">
        <title>Large-scale genome sequencing of mycorrhizal fungi provides insights into the early evolution of symbiotic traits.</title>
        <authorList>
            <person name="Miyauchi S."/>
            <person name="Kiss E."/>
            <person name="Kuo A."/>
            <person name="Drula E."/>
            <person name="Kohler A."/>
            <person name="Sanchez-Garcia M."/>
            <person name="Morin E."/>
            <person name="Andreopoulos B."/>
            <person name="Barry K.W."/>
            <person name="Bonito G."/>
            <person name="Buee M."/>
            <person name="Carver A."/>
            <person name="Chen C."/>
            <person name="Cichocki N."/>
            <person name="Clum A."/>
            <person name="Culley D."/>
            <person name="Crous P.W."/>
            <person name="Fauchery L."/>
            <person name="Girlanda M."/>
            <person name="Hayes R.D."/>
            <person name="Keri Z."/>
            <person name="LaButti K."/>
            <person name="Lipzen A."/>
            <person name="Lombard V."/>
            <person name="Magnuson J."/>
            <person name="Maillard F."/>
            <person name="Murat C."/>
            <person name="Nolan M."/>
            <person name="Ohm R.A."/>
            <person name="Pangilinan J."/>
            <person name="Pereira M.F."/>
            <person name="Perotto S."/>
            <person name="Peter M."/>
            <person name="Pfister S."/>
            <person name="Riley R."/>
            <person name="Sitrit Y."/>
            <person name="Stielow J.B."/>
            <person name="Szollosi G."/>
            <person name="Zifcakova L."/>
            <person name="Stursova M."/>
            <person name="Spatafora J.W."/>
            <person name="Tedersoo L."/>
            <person name="Vaario L.M."/>
            <person name="Yamada A."/>
            <person name="Yan M."/>
            <person name="Wang P."/>
            <person name="Xu J."/>
            <person name="Bruns T."/>
            <person name="Baldrian P."/>
            <person name="Vilgalys R."/>
            <person name="Dunand C."/>
            <person name="Henrissat B."/>
            <person name="Grigoriev I.V."/>
            <person name="Hibbett D."/>
            <person name="Nagy L.G."/>
            <person name="Martin F.M."/>
        </authorList>
    </citation>
    <scope>NUCLEOTIDE SEQUENCE</scope>
    <source>
        <strain evidence="2">UP504</strain>
    </source>
</reference>
<dbReference type="InterPro" id="IPR011009">
    <property type="entry name" value="Kinase-like_dom_sf"/>
</dbReference>
<keyword evidence="3" id="KW-1185">Reference proteome</keyword>
<dbReference type="Proteomes" id="UP000886523">
    <property type="component" value="Unassembled WGS sequence"/>
</dbReference>
<dbReference type="SMART" id="SM00220">
    <property type="entry name" value="S_TKc"/>
    <property type="match status" value="1"/>
</dbReference>
<protein>
    <recommendedName>
        <fullName evidence="1">Protein kinase domain-containing protein</fullName>
    </recommendedName>
</protein>
<dbReference type="Pfam" id="PF00069">
    <property type="entry name" value="Pkinase"/>
    <property type="match status" value="1"/>
</dbReference>
<comment type="caution">
    <text evidence="2">The sequence shown here is derived from an EMBL/GenBank/DDBJ whole genome shotgun (WGS) entry which is preliminary data.</text>
</comment>
<sequence>MRNTENEVALRTQATNLRGQPAIFFINLFMEVLDKHPDGIRRGDILKLFVEASNQLPSQLLIAGVTDMMDVAARVIHMKSRLVDIRSEIIIHRQLKNRHILEFLGINNTDQHPLTIIMPWMNSGQESKYLKTHPENFMTVVRGLCAAIQYLHCYNPPIVHGDIKPTNKVLSDSGFTRIRHELTRTGTRSAGGGTLRYLAPEVFFGEVPPANVATDIYSLALTIWELASSEPPFAHLSNGFLVLARVVKGERPPMPTMIGTFHNQSEAGKAIWDLLVLMWSQYPEYRPPIGRVASFKTSGLPSARIDASKCSGPGMELADRGYPV</sequence>
<evidence type="ECO:0000313" key="2">
    <source>
        <dbReference type="EMBL" id="KAF9510660.1"/>
    </source>
</evidence>
<dbReference type="OrthoDB" id="2146423at2759"/>
<dbReference type="InterPro" id="IPR051681">
    <property type="entry name" value="Ser/Thr_Kinases-Pseudokinases"/>
</dbReference>
<dbReference type="GO" id="GO:0004674">
    <property type="term" value="F:protein serine/threonine kinase activity"/>
    <property type="evidence" value="ECO:0007669"/>
    <property type="project" value="TreeGrafter"/>
</dbReference>
<accession>A0A9P6ASJ4</accession>
<dbReference type="AlphaFoldDB" id="A0A9P6ASJ4"/>
<evidence type="ECO:0000259" key="1">
    <source>
        <dbReference type="PROSITE" id="PS50011"/>
    </source>
</evidence>
<dbReference type="PANTHER" id="PTHR44329">
    <property type="entry name" value="SERINE/THREONINE-PROTEIN KINASE TNNI3K-RELATED"/>
    <property type="match status" value="1"/>
</dbReference>
<name>A0A9P6ASJ4_9AGAM</name>
<feature type="domain" description="Protein kinase" evidence="1">
    <location>
        <begin position="34"/>
        <end position="300"/>
    </location>
</feature>
<gene>
    <name evidence="2" type="ORF">BS47DRAFT_1395752</name>
</gene>
<evidence type="ECO:0000313" key="3">
    <source>
        <dbReference type="Proteomes" id="UP000886523"/>
    </source>
</evidence>
<organism evidence="2 3">
    <name type="scientific">Hydnum rufescens UP504</name>
    <dbReference type="NCBI Taxonomy" id="1448309"/>
    <lineage>
        <taxon>Eukaryota</taxon>
        <taxon>Fungi</taxon>
        <taxon>Dikarya</taxon>
        <taxon>Basidiomycota</taxon>
        <taxon>Agaricomycotina</taxon>
        <taxon>Agaricomycetes</taxon>
        <taxon>Cantharellales</taxon>
        <taxon>Hydnaceae</taxon>
        <taxon>Hydnum</taxon>
    </lineage>
</organism>
<dbReference type="Gene3D" id="1.10.510.10">
    <property type="entry name" value="Transferase(Phosphotransferase) domain 1"/>
    <property type="match status" value="1"/>
</dbReference>
<dbReference type="SUPFAM" id="SSF56112">
    <property type="entry name" value="Protein kinase-like (PK-like)"/>
    <property type="match status" value="1"/>
</dbReference>